<organism evidence="1 2">
    <name type="scientific">Melastoma candidum</name>
    <dbReference type="NCBI Taxonomy" id="119954"/>
    <lineage>
        <taxon>Eukaryota</taxon>
        <taxon>Viridiplantae</taxon>
        <taxon>Streptophyta</taxon>
        <taxon>Embryophyta</taxon>
        <taxon>Tracheophyta</taxon>
        <taxon>Spermatophyta</taxon>
        <taxon>Magnoliopsida</taxon>
        <taxon>eudicotyledons</taxon>
        <taxon>Gunneridae</taxon>
        <taxon>Pentapetalae</taxon>
        <taxon>rosids</taxon>
        <taxon>malvids</taxon>
        <taxon>Myrtales</taxon>
        <taxon>Melastomataceae</taxon>
        <taxon>Melastomatoideae</taxon>
        <taxon>Melastomateae</taxon>
        <taxon>Melastoma</taxon>
    </lineage>
</organism>
<gene>
    <name evidence="1" type="ORF">MLD38_032938</name>
</gene>
<protein>
    <submittedName>
        <fullName evidence="1">Uncharacterized protein</fullName>
    </submittedName>
</protein>
<proteinExistence type="predicted"/>
<dbReference type="EMBL" id="CM042889">
    <property type="protein sequence ID" value="KAI4319330.1"/>
    <property type="molecule type" value="Genomic_DNA"/>
</dbReference>
<comment type="caution">
    <text evidence="1">The sequence shown here is derived from an EMBL/GenBank/DDBJ whole genome shotgun (WGS) entry which is preliminary data.</text>
</comment>
<dbReference type="Proteomes" id="UP001057402">
    <property type="component" value="Chromosome 10"/>
</dbReference>
<evidence type="ECO:0000313" key="1">
    <source>
        <dbReference type="EMBL" id="KAI4319330.1"/>
    </source>
</evidence>
<name>A0ACB9M5A6_9MYRT</name>
<reference evidence="2" key="1">
    <citation type="journal article" date="2023" name="Front. Plant Sci.">
        <title>Chromosomal-level genome assembly of Melastoma candidum provides insights into trichome evolution.</title>
        <authorList>
            <person name="Zhong Y."/>
            <person name="Wu W."/>
            <person name="Sun C."/>
            <person name="Zou P."/>
            <person name="Liu Y."/>
            <person name="Dai S."/>
            <person name="Zhou R."/>
        </authorList>
    </citation>
    <scope>NUCLEOTIDE SEQUENCE [LARGE SCALE GENOMIC DNA]</scope>
</reference>
<evidence type="ECO:0000313" key="2">
    <source>
        <dbReference type="Proteomes" id="UP001057402"/>
    </source>
</evidence>
<keyword evidence="2" id="KW-1185">Reference proteome</keyword>
<sequence>MRENFRGQIKNPDELRQPHHRQYVKKSKSESERARARGLLENEEPSAMVEEKKGTDVGMTAKIRDLVSKEAVEKWLKYLR</sequence>
<accession>A0ACB9M5A6</accession>